<comment type="subunit">
    <text evidence="2">Heterotrimer of A, B and C subunits.</text>
</comment>
<keyword evidence="2" id="KW-0547">Nucleotide-binding</keyword>
<protein>
    <recommendedName>
        <fullName evidence="2">Aspartyl/glutamyl-tRNA(Asn/Gln) amidotransferase subunit C</fullName>
        <shortName evidence="2">Asp/Glu-ADT subunit C</shortName>
        <ecNumber evidence="2">6.3.5.-</ecNumber>
    </recommendedName>
</protein>
<sequence>MAISKEEVQHVAHLARLEFSEEDLERFTRELSGILEYMAKLSEVDTSGVEPTYNALRLENRFREDQVQASFPPEEILSNAPEREGSSFVVPRVIRS</sequence>
<dbReference type="GO" id="GO:0006412">
    <property type="term" value="P:translation"/>
    <property type="evidence" value="ECO:0007669"/>
    <property type="project" value="UniProtKB-UniRule"/>
</dbReference>
<comment type="catalytic activity">
    <reaction evidence="2">
        <text>L-glutamyl-tRNA(Gln) + L-glutamine + ATP + H2O = L-glutaminyl-tRNA(Gln) + L-glutamate + ADP + phosphate + H(+)</text>
        <dbReference type="Rhea" id="RHEA:17521"/>
        <dbReference type="Rhea" id="RHEA-COMP:9681"/>
        <dbReference type="Rhea" id="RHEA-COMP:9684"/>
        <dbReference type="ChEBI" id="CHEBI:15377"/>
        <dbReference type="ChEBI" id="CHEBI:15378"/>
        <dbReference type="ChEBI" id="CHEBI:29985"/>
        <dbReference type="ChEBI" id="CHEBI:30616"/>
        <dbReference type="ChEBI" id="CHEBI:43474"/>
        <dbReference type="ChEBI" id="CHEBI:58359"/>
        <dbReference type="ChEBI" id="CHEBI:78520"/>
        <dbReference type="ChEBI" id="CHEBI:78521"/>
        <dbReference type="ChEBI" id="CHEBI:456216"/>
    </reaction>
</comment>
<dbReference type="GO" id="GO:0050567">
    <property type="term" value="F:glutaminyl-tRNA synthase (glutamine-hydrolyzing) activity"/>
    <property type="evidence" value="ECO:0007669"/>
    <property type="project" value="UniProtKB-UniRule"/>
</dbReference>
<dbReference type="Pfam" id="PF02686">
    <property type="entry name" value="GatC"/>
    <property type="match status" value="1"/>
</dbReference>
<evidence type="ECO:0000256" key="2">
    <source>
        <dbReference type="HAMAP-Rule" id="MF_00122"/>
    </source>
</evidence>
<dbReference type="GO" id="GO:0006450">
    <property type="term" value="P:regulation of translational fidelity"/>
    <property type="evidence" value="ECO:0007669"/>
    <property type="project" value="InterPro"/>
</dbReference>
<proteinExistence type="inferred from homology"/>
<dbReference type="PANTHER" id="PTHR15004:SF0">
    <property type="entry name" value="GLUTAMYL-TRNA(GLN) AMIDOTRANSFERASE SUBUNIT C, MITOCHONDRIAL"/>
    <property type="match status" value="1"/>
</dbReference>
<dbReference type="HAMAP" id="MF_00122">
    <property type="entry name" value="GatC"/>
    <property type="match status" value="1"/>
</dbReference>
<comment type="catalytic activity">
    <reaction evidence="2">
        <text>L-aspartyl-tRNA(Asn) + L-glutamine + ATP + H2O = L-asparaginyl-tRNA(Asn) + L-glutamate + ADP + phosphate + 2 H(+)</text>
        <dbReference type="Rhea" id="RHEA:14513"/>
        <dbReference type="Rhea" id="RHEA-COMP:9674"/>
        <dbReference type="Rhea" id="RHEA-COMP:9677"/>
        <dbReference type="ChEBI" id="CHEBI:15377"/>
        <dbReference type="ChEBI" id="CHEBI:15378"/>
        <dbReference type="ChEBI" id="CHEBI:29985"/>
        <dbReference type="ChEBI" id="CHEBI:30616"/>
        <dbReference type="ChEBI" id="CHEBI:43474"/>
        <dbReference type="ChEBI" id="CHEBI:58359"/>
        <dbReference type="ChEBI" id="CHEBI:78515"/>
        <dbReference type="ChEBI" id="CHEBI:78516"/>
        <dbReference type="ChEBI" id="CHEBI:456216"/>
    </reaction>
</comment>
<dbReference type="NCBIfam" id="TIGR00135">
    <property type="entry name" value="gatC"/>
    <property type="match status" value="1"/>
</dbReference>
<comment type="similarity">
    <text evidence="2">Belongs to the GatC family.</text>
</comment>
<dbReference type="Proteomes" id="UP000886043">
    <property type="component" value="Unassembled WGS sequence"/>
</dbReference>
<dbReference type="InterPro" id="IPR003837">
    <property type="entry name" value="GatC"/>
</dbReference>
<keyword evidence="2" id="KW-0648">Protein biosynthesis</keyword>
<dbReference type="GO" id="GO:0005524">
    <property type="term" value="F:ATP binding"/>
    <property type="evidence" value="ECO:0007669"/>
    <property type="project" value="UniProtKB-KW"/>
</dbReference>
<reference evidence="3" key="1">
    <citation type="journal article" date="2020" name="mSystems">
        <title>Genome- and Community-Level Interaction Insights into Carbon Utilization and Element Cycling Functions of Hydrothermarchaeota in Hydrothermal Sediment.</title>
        <authorList>
            <person name="Zhou Z."/>
            <person name="Liu Y."/>
            <person name="Xu W."/>
            <person name="Pan J."/>
            <person name="Luo Z.H."/>
            <person name="Li M."/>
        </authorList>
    </citation>
    <scope>NUCLEOTIDE SEQUENCE [LARGE SCALE GENOMIC DNA]</scope>
    <source>
        <strain evidence="3">HyVt-483</strain>
    </source>
</reference>
<dbReference type="Gene3D" id="1.10.20.60">
    <property type="entry name" value="Glu-tRNAGln amidotransferase C subunit, N-terminal domain"/>
    <property type="match status" value="1"/>
</dbReference>
<comment type="function">
    <text evidence="2">Allows the formation of correctly charged Asn-tRNA(Asn) or Gln-tRNA(Gln) through the transamidation of misacylated Asp-tRNA(Asn) or Glu-tRNA(Gln) in organisms which lack either or both of asparaginyl-tRNA or glutaminyl-tRNA synthetases. The reaction takes place in the presence of glutamine and ATP through an activated phospho-Asp-tRNA(Asn) or phospho-Glu-tRNA(Gln).</text>
</comment>
<dbReference type="GO" id="GO:0070681">
    <property type="term" value="P:glutaminyl-tRNAGln biosynthesis via transamidation"/>
    <property type="evidence" value="ECO:0007669"/>
    <property type="project" value="TreeGrafter"/>
</dbReference>
<comment type="caution">
    <text evidence="3">The sequence shown here is derived from an EMBL/GenBank/DDBJ whole genome shotgun (WGS) entry which is preliminary data.</text>
</comment>
<keyword evidence="2" id="KW-0436">Ligase</keyword>
<gene>
    <name evidence="2 3" type="primary">gatC</name>
    <name evidence="3" type="ORF">ENJ40_01545</name>
</gene>
<dbReference type="PANTHER" id="PTHR15004">
    <property type="entry name" value="GLUTAMYL-TRNA(GLN) AMIDOTRANSFERASE SUBUNIT C, MITOCHONDRIAL"/>
    <property type="match status" value="1"/>
</dbReference>
<accession>A0A7C3CF82</accession>
<dbReference type="SUPFAM" id="SSF141000">
    <property type="entry name" value="Glu-tRNAGln amidotransferase C subunit"/>
    <property type="match status" value="1"/>
</dbReference>
<dbReference type="EC" id="6.3.5.-" evidence="2"/>
<organism evidence="3">
    <name type="scientific">Thermosulfurimonas dismutans</name>
    <dbReference type="NCBI Taxonomy" id="999894"/>
    <lineage>
        <taxon>Bacteria</taxon>
        <taxon>Pseudomonadati</taxon>
        <taxon>Thermodesulfobacteriota</taxon>
        <taxon>Thermodesulfobacteria</taxon>
        <taxon>Thermodesulfobacteriales</taxon>
        <taxon>Thermodesulfobacteriaceae</taxon>
        <taxon>Thermosulfurimonas</taxon>
    </lineage>
</organism>
<evidence type="ECO:0000313" key="3">
    <source>
        <dbReference type="EMBL" id="HFC97127.1"/>
    </source>
</evidence>
<dbReference type="EMBL" id="DRMH01000015">
    <property type="protein sequence ID" value="HFC97127.1"/>
    <property type="molecule type" value="Genomic_DNA"/>
</dbReference>
<keyword evidence="1 2" id="KW-0067">ATP-binding</keyword>
<name>A0A7C3CF82_9BACT</name>
<dbReference type="InterPro" id="IPR036113">
    <property type="entry name" value="Asp/Glu-ADT_sf_sub_c"/>
</dbReference>
<dbReference type="AlphaFoldDB" id="A0A7C3CF82"/>
<evidence type="ECO:0000256" key="1">
    <source>
        <dbReference type="ARBA" id="ARBA00022840"/>
    </source>
</evidence>